<evidence type="ECO:0000313" key="3">
    <source>
        <dbReference type="Proteomes" id="UP000824334"/>
    </source>
</evidence>
<name>A0ABX8TDE5_9CAUL</name>
<reference evidence="2 3" key="1">
    <citation type="submission" date="2021-07" db="EMBL/GenBank/DDBJ databases">
        <title>Isolation and characterization of bacteria from a gold mining with a capacity of golden bioaccumulation.</title>
        <authorList>
            <person name="Yang X.J."/>
        </authorList>
    </citation>
    <scope>NUCLEOTIDE SEQUENCE [LARGE SCALE GENOMIC DNA]</scope>
    <source>
        <strain evidence="2 3">Au29</strain>
    </source>
</reference>
<organism evidence="2 3">
    <name type="scientific">Brevundimonas nasdae</name>
    <dbReference type="NCBI Taxonomy" id="172043"/>
    <lineage>
        <taxon>Bacteria</taxon>
        <taxon>Pseudomonadati</taxon>
        <taxon>Pseudomonadota</taxon>
        <taxon>Alphaproteobacteria</taxon>
        <taxon>Caulobacterales</taxon>
        <taxon>Caulobacteraceae</taxon>
        <taxon>Brevundimonas</taxon>
    </lineage>
</organism>
<feature type="signal peptide" evidence="1">
    <location>
        <begin position="1"/>
        <end position="21"/>
    </location>
</feature>
<dbReference type="GeneID" id="94375872"/>
<protein>
    <submittedName>
        <fullName evidence="2">Uncharacterized protein</fullName>
    </submittedName>
</protein>
<gene>
    <name evidence="2" type="ORF">KWG56_11370</name>
</gene>
<sequence>MILPVLLSVLLQVGAAPTAEAQFQPLKRDDDFACTADGRWCVGLLEGVAGDDTAVRPVVRAGGSALPGATGAVSYGQESHQPWNGLMSLADGGFLAGVDVGSSAMYSGGGGQASTVALYRLDAAGDAMGGPVLTVPVMSSVLIRACFGEKDMEQRAGACHDEYSFEGKLTAAPNAGSGVMPTLIYATTATAFPRGVSRSKDSLENPPLKPADLVATRDPTCSFERRFTFDAATGVYQPDRPLPDCSDYTVP</sequence>
<proteinExistence type="predicted"/>
<feature type="chain" id="PRO_5046248531" evidence="1">
    <location>
        <begin position="22"/>
        <end position="251"/>
    </location>
</feature>
<evidence type="ECO:0000256" key="1">
    <source>
        <dbReference type="SAM" id="SignalP"/>
    </source>
</evidence>
<dbReference type="Proteomes" id="UP000824334">
    <property type="component" value="Chromosome"/>
</dbReference>
<accession>A0ABX8TDE5</accession>
<keyword evidence="3" id="KW-1185">Reference proteome</keyword>
<keyword evidence="1" id="KW-0732">Signal</keyword>
<dbReference type="RefSeq" id="WP_219354841.1">
    <property type="nucleotide sequence ID" value="NZ_CP080034.1"/>
</dbReference>
<evidence type="ECO:0000313" key="2">
    <source>
        <dbReference type="EMBL" id="QYC09211.1"/>
    </source>
</evidence>
<dbReference type="EMBL" id="CP080034">
    <property type="protein sequence ID" value="QYC09211.1"/>
    <property type="molecule type" value="Genomic_DNA"/>
</dbReference>